<evidence type="ECO:0000313" key="8">
    <source>
        <dbReference type="Proteomes" id="UP000254123"/>
    </source>
</evidence>
<dbReference type="GO" id="GO:0016757">
    <property type="term" value="F:glycosyltransferase activity"/>
    <property type="evidence" value="ECO:0007669"/>
    <property type="project" value="UniProtKB-KW"/>
</dbReference>
<keyword evidence="2" id="KW-1003">Cell membrane</keyword>
<evidence type="ECO:0000313" key="7">
    <source>
        <dbReference type="EMBL" id="SUD90060.1"/>
    </source>
</evidence>
<evidence type="ECO:0000259" key="6">
    <source>
        <dbReference type="Pfam" id="PF00535"/>
    </source>
</evidence>
<dbReference type="PANTHER" id="PTHR43646">
    <property type="entry name" value="GLYCOSYLTRANSFERASE"/>
    <property type="match status" value="1"/>
</dbReference>
<dbReference type="InterPro" id="IPR001173">
    <property type="entry name" value="Glyco_trans_2-like"/>
</dbReference>
<name>A0A379LHI4_9GAMM</name>
<dbReference type="SUPFAM" id="SSF53448">
    <property type="entry name" value="Nucleotide-diphospho-sugar transferases"/>
    <property type="match status" value="1"/>
</dbReference>
<evidence type="ECO:0000256" key="1">
    <source>
        <dbReference type="ARBA" id="ARBA00004236"/>
    </source>
</evidence>
<evidence type="ECO:0000256" key="4">
    <source>
        <dbReference type="ARBA" id="ARBA00022679"/>
    </source>
</evidence>
<evidence type="ECO:0000256" key="5">
    <source>
        <dbReference type="ARBA" id="ARBA00023136"/>
    </source>
</evidence>
<keyword evidence="8" id="KW-1185">Reference proteome</keyword>
<dbReference type="InterPro" id="IPR029044">
    <property type="entry name" value="Nucleotide-diphossugar_trans"/>
</dbReference>
<dbReference type="EMBL" id="UGVC01000001">
    <property type="protein sequence ID" value="SUD90060.1"/>
    <property type="molecule type" value="Genomic_DNA"/>
</dbReference>
<protein>
    <submittedName>
        <fullName evidence="7">Transferase 2, rSAM/selenodomain-associated</fullName>
    </submittedName>
</protein>
<accession>A0A379LHI4</accession>
<sequence>MSTINSKLNPDFKIGIVIPAHNEGDSIAECLGSINTAIKQLPDSIEAFAIVVLDSCTDDTLNKVRAAGIDPINCDYRCVGRVRDAGIRQAIDQGATWIACTDADSIVTTNWLVQQVTHILQHIDAKPSIDMICGVVSIDQWDHLTPKTKEDYLAHYQDKMGHRHIHGANLSFSSEVYLKLGGFAPLPCHEDVDLVNRFESQGCNILWSNKVRVITSSRLQARAKEGFAAFLNNLERRGS</sequence>
<dbReference type="Proteomes" id="UP000254123">
    <property type="component" value="Unassembled WGS sequence"/>
</dbReference>
<organism evidence="7 8">
    <name type="scientific">Psychrobacter phenylpyruvicus</name>
    <dbReference type="NCBI Taxonomy" id="29432"/>
    <lineage>
        <taxon>Bacteria</taxon>
        <taxon>Pseudomonadati</taxon>
        <taxon>Pseudomonadota</taxon>
        <taxon>Gammaproteobacteria</taxon>
        <taxon>Moraxellales</taxon>
        <taxon>Moraxellaceae</taxon>
        <taxon>Psychrobacter</taxon>
    </lineage>
</organism>
<reference evidence="7 8" key="1">
    <citation type="submission" date="2018-06" db="EMBL/GenBank/DDBJ databases">
        <authorList>
            <consortium name="Pathogen Informatics"/>
            <person name="Doyle S."/>
        </authorList>
    </citation>
    <scope>NUCLEOTIDE SEQUENCE [LARGE SCALE GENOMIC DNA]</scope>
    <source>
        <strain evidence="7 8">NCTC10526</strain>
    </source>
</reference>
<gene>
    <name evidence="7" type="ORF">NCTC10526_00375</name>
</gene>
<dbReference type="CDD" id="cd00761">
    <property type="entry name" value="Glyco_tranf_GTA_type"/>
    <property type="match status" value="1"/>
</dbReference>
<dbReference type="AlphaFoldDB" id="A0A379LHI4"/>
<keyword evidence="4 7" id="KW-0808">Transferase</keyword>
<dbReference type="PANTHER" id="PTHR43646:SF2">
    <property type="entry name" value="GLYCOSYLTRANSFERASE 2-LIKE DOMAIN-CONTAINING PROTEIN"/>
    <property type="match status" value="1"/>
</dbReference>
<dbReference type="STRING" id="1123034.GCA_000685805_01542"/>
<comment type="subcellular location">
    <subcellularLocation>
        <location evidence="1">Cell membrane</location>
    </subcellularLocation>
</comment>
<dbReference type="Gene3D" id="3.90.550.10">
    <property type="entry name" value="Spore Coat Polysaccharide Biosynthesis Protein SpsA, Chain A"/>
    <property type="match status" value="1"/>
</dbReference>
<feature type="domain" description="Glycosyltransferase 2-like" evidence="6">
    <location>
        <begin position="16"/>
        <end position="145"/>
    </location>
</feature>
<proteinExistence type="predicted"/>
<dbReference type="GO" id="GO:0005886">
    <property type="term" value="C:plasma membrane"/>
    <property type="evidence" value="ECO:0007669"/>
    <property type="project" value="UniProtKB-SubCell"/>
</dbReference>
<dbReference type="RefSeq" id="WP_081794417.1">
    <property type="nucleotide sequence ID" value="NZ_CAJHAQ010000001.1"/>
</dbReference>
<dbReference type="Pfam" id="PF00535">
    <property type="entry name" value="Glycos_transf_2"/>
    <property type="match status" value="1"/>
</dbReference>
<evidence type="ECO:0000256" key="2">
    <source>
        <dbReference type="ARBA" id="ARBA00022475"/>
    </source>
</evidence>
<keyword evidence="3" id="KW-0328">Glycosyltransferase</keyword>
<evidence type="ECO:0000256" key="3">
    <source>
        <dbReference type="ARBA" id="ARBA00022676"/>
    </source>
</evidence>
<keyword evidence="5" id="KW-0472">Membrane</keyword>